<proteinExistence type="predicted"/>
<feature type="compositionally biased region" description="Acidic residues" evidence="1">
    <location>
        <begin position="36"/>
        <end position="48"/>
    </location>
</feature>
<protein>
    <submittedName>
        <fullName evidence="2">Uncharacterized protein</fullName>
    </submittedName>
</protein>
<comment type="caution">
    <text evidence="2">The sequence shown here is derived from an EMBL/GenBank/DDBJ whole genome shotgun (WGS) entry which is preliminary data.</text>
</comment>
<feature type="region of interest" description="Disordered" evidence="1">
    <location>
        <begin position="104"/>
        <end position="143"/>
    </location>
</feature>
<organism evidence="2 3">
    <name type="scientific">Portunus trituberculatus</name>
    <name type="common">Swimming crab</name>
    <name type="synonym">Neptunus trituberculatus</name>
    <dbReference type="NCBI Taxonomy" id="210409"/>
    <lineage>
        <taxon>Eukaryota</taxon>
        <taxon>Metazoa</taxon>
        <taxon>Ecdysozoa</taxon>
        <taxon>Arthropoda</taxon>
        <taxon>Crustacea</taxon>
        <taxon>Multicrustacea</taxon>
        <taxon>Malacostraca</taxon>
        <taxon>Eumalacostraca</taxon>
        <taxon>Eucarida</taxon>
        <taxon>Decapoda</taxon>
        <taxon>Pleocyemata</taxon>
        <taxon>Brachyura</taxon>
        <taxon>Eubrachyura</taxon>
        <taxon>Portunoidea</taxon>
        <taxon>Portunidae</taxon>
        <taxon>Portuninae</taxon>
        <taxon>Portunus</taxon>
    </lineage>
</organism>
<reference evidence="2 3" key="1">
    <citation type="submission" date="2019-05" db="EMBL/GenBank/DDBJ databases">
        <title>Another draft genome of Portunus trituberculatus and its Hox gene families provides insights of decapod evolution.</title>
        <authorList>
            <person name="Jeong J.-H."/>
            <person name="Song I."/>
            <person name="Kim S."/>
            <person name="Choi T."/>
            <person name="Kim D."/>
            <person name="Ryu S."/>
            <person name="Kim W."/>
        </authorList>
    </citation>
    <scope>NUCLEOTIDE SEQUENCE [LARGE SCALE GENOMIC DNA]</scope>
    <source>
        <tissue evidence="2">Muscle</tissue>
    </source>
</reference>
<evidence type="ECO:0000313" key="2">
    <source>
        <dbReference type="EMBL" id="MPC34818.1"/>
    </source>
</evidence>
<gene>
    <name evidence="2" type="ORF">E2C01_028219</name>
</gene>
<sequence>MALPSYVSTEWMGLGHATLRFRPKKVPVVEPPKASEDEEVEKVEEDSATPDQDSWWWWLPGSWGDGGVSWFSTPKKAKPQIQPIKTHAIECYLSAVYIGEYGERKSNASKGGKSSSKRQECVEEEPAISTHQARKSVVSRQCS</sequence>
<dbReference type="OrthoDB" id="162894at2759"/>
<feature type="region of interest" description="Disordered" evidence="1">
    <location>
        <begin position="28"/>
        <end position="53"/>
    </location>
</feature>
<name>A0A5B7ENB6_PORTR</name>
<dbReference type="AlphaFoldDB" id="A0A5B7ENB6"/>
<evidence type="ECO:0000256" key="1">
    <source>
        <dbReference type="SAM" id="MobiDB-lite"/>
    </source>
</evidence>
<dbReference type="EMBL" id="VSRR010003138">
    <property type="protein sequence ID" value="MPC34818.1"/>
    <property type="molecule type" value="Genomic_DNA"/>
</dbReference>
<accession>A0A5B7ENB6</accession>
<evidence type="ECO:0000313" key="3">
    <source>
        <dbReference type="Proteomes" id="UP000324222"/>
    </source>
</evidence>
<keyword evidence="3" id="KW-1185">Reference proteome</keyword>
<dbReference type="Proteomes" id="UP000324222">
    <property type="component" value="Unassembled WGS sequence"/>
</dbReference>